<evidence type="ECO:0000256" key="3">
    <source>
        <dbReference type="PROSITE-ProRule" id="PRU00235"/>
    </source>
</evidence>
<dbReference type="Pfam" id="PF00651">
    <property type="entry name" value="BTB"/>
    <property type="match status" value="2"/>
</dbReference>
<keyword evidence="1" id="KW-0344">Guanine-nucleotide releasing factor</keyword>
<dbReference type="SUPFAM" id="SSF50985">
    <property type="entry name" value="RCC1/BLIP-II"/>
    <property type="match status" value="1"/>
</dbReference>
<dbReference type="InterPro" id="IPR000210">
    <property type="entry name" value="BTB/POZ_dom"/>
</dbReference>
<dbReference type="InterPro" id="IPR011333">
    <property type="entry name" value="SKP1/BTB/POZ_sf"/>
</dbReference>
<dbReference type="CDD" id="cd18186">
    <property type="entry name" value="BTB_POZ_ZBTB_KLHL-like"/>
    <property type="match status" value="1"/>
</dbReference>
<feature type="repeat" description="RCC1" evidence="3">
    <location>
        <begin position="349"/>
        <end position="402"/>
    </location>
</feature>
<feature type="repeat" description="RCC1" evidence="3">
    <location>
        <begin position="580"/>
        <end position="628"/>
    </location>
</feature>
<feature type="repeat" description="RCC1" evidence="3">
    <location>
        <begin position="520"/>
        <end position="571"/>
    </location>
</feature>
<dbReference type="InterPro" id="IPR009091">
    <property type="entry name" value="RCC1/BLIP-II"/>
</dbReference>
<evidence type="ECO:0000256" key="2">
    <source>
        <dbReference type="ARBA" id="ARBA00022737"/>
    </source>
</evidence>
<evidence type="ECO:0000259" key="6">
    <source>
        <dbReference type="PROSITE" id="PS50097"/>
    </source>
</evidence>
<dbReference type="SMART" id="SM00225">
    <property type="entry name" value="BTB"/>
    <property type="match status" value="2"/>
</dbReference>
<feature type="compositionally biased region" description="Low complexity" evidence="5">
    <location>
        <begin position="263"/>
        <end position="274"/>
    </location>
</feature>
<dbReference type="Pfam" id="PF00415">
    <property type="entry name" value="RCC1"/>
    <property type="match status" value="2"/>
</dbReference>
<feature type="repeat" description="RCC1" evidence="3">
    <location>
        <begin position="690"/>
        <end position="741"/>
    </location>
</feature>
<dbReference type="SUPFAM" id="SSF54695">
    <property type="entry name" value="POZ domain"/>
    <property type="match status" value="2"/>
</dbReference>
<evidence type="ECO:0000313" key="8">
    <source>
        <dbReference type="Proteomes" id="UP000794436"/>
    </source>
</evidence>
<feature type="domain" description="BTB" evidence="6">
    <location>
        <begin position="760"/>
        <end position="843"/>
    </location>
</feature>
<organism evidence="7 8">
    <name type="scientific">Pythium oligandrum</name>
    <name type="common">Mycoparasitic fungus</name>
    <dbReference type="NCBI Taxonomy" id="41045"/>
    <lineage>
        <taxon>Eukaryota</taxon>
        <taxon>Sar</taxon>
        <taxon>Stramenopiles</taxon>
        <taxon>Oomycota</taxon>
        <taxon>Peronosporomycetes</taxon>
        <taxon>Pythiales</taxon>
        <taxon>Pythiaceae</taxon>
        <taxon>Pythium</taxon>
    </lineage>
</organism>
<dbReference type="OrthoDB" id="8068875at2759"/>
<accession>A0A8K1FJ57</accession>
<evidence type="ECO:0000313" key="7">
    <source>
        <dbReference type="EMBL" id="TMW64561.1"/>
    </source>
</evidence>
<keyword evidence="8" id="KW-1185">Reference proteome</keyword>
<dbReference type="Gene3D" id="2.130.10.30">
    <property type="entry name" value="Regulator of chromosome condensation 1/beta-lactamase-inhibitor protein II"/>
    <property type="match status" value="2"/>
</dbReference>
<evidence type="ECO:0000256" key="5">
    <source>
        <dbReference type="SAM" id="MobiDB-lite"/>
    </source>
</evidence>
<name>A0A8K1FJ57_PYTOL</name>
<dbReference type="InterPro" id="IPR058923">
    <property type="entry name" value="RCC1-like_dom"/>
</dbReference>
<dbReference type="InterPro" id="IPR000408">
    <property type="entry name" value="Reg_chr_condens"/>
</dbReference>
<dbReference type="PANTHER" id="PTHR45982:SF1">
    <property type="entry name" value="REGULATOR OF CHROMOSOME CONDENSATION"/>
    <property type="match status" value="1"/>
</dbReference>
<dbReference type="PROSITE" id="PS50012">
    <property type="entry name" value="RCC1_3"/>
    <property type="match status" value="6"/>
</dbReference>
<evidence type="ECO:0000256" key="4">
    <source>
        <dbReference type="SAM" id="Coils"/>
    </source>
</evidence>
<dbReference type="InterPro" id="IPR051553">
    <property type="entry name" value="Ran_GTPase-activating"/>
</dbReference>
<gene>
    <name evidence="7" type="ORF">Poli38472_011441</name>
</gene>
<dbReference type="EMBL" id="SPLM01000039">
    <property type="protein sequence ID" value="TMW64561.1"/>
    <property type="molecule type" value="Genomic_DNA"/>
</dbReference>
<keyword evidence="4" id="KW-0175">Coiled coil</keyword>
<keyword evidence="2" id="KW-0677">Repeat</keyword>
<dbReference type="PRINTS" id="PR00633">
    <property type="entry name" value="RCCNDNSATION"/>
</dbReference>
<feature type="repeat" description="RCC1" evidence="3">
    <location>
        <begin position="629"/>
        <end position="689"/>
    </location>
</feature>
<feature type="region of interest" description="Disordered" evidence="5">
    <location>
        <begin position="249"/>
        <end position="286"/>
    </location>
</feature>
<proteinExistence type="predicted"/>
<feature type="domain" description="BTB" evidence="6">
    <location>
        <begin position="928"/>
        <end position="1004"/>
    </location>
</feature>
<reference evidence="7" key="1">
    <citation type="submission" date="2019-03" db="EMBL/GenBank/DDBJ databases">
        <title>Long read genome sequence of the mycoparasitic Pythium oligandrum ATCC 38472 isolated from sugarbeet rhizosphere.</title>
        <authorList>
            <person name="Gaulin E."/>
        </authorList>
    </citation>
    <scope>NUCLEOTIDE SEQUENCE</scope>
    <source>
        <strain evidence="7">ATCC 38472_TT</strain>
    </source>
</reference>
<dbReference type="PROSITE" id="PS00626">
    <property type="entry name" value="RCC1_2"/>
    <property type="match status" value="1"/>
</dbReference>
<evidence type="ECO:0000256" key="1">
    <source>
        <dbReference type="ARBA" id="ARBA00022658"/>
    </source>
</evidence>
<protein>
    <recommendedName>
        <fullName evidence="6">BTB domain-containing protein</fullName>
    </recommendedName>
</protein>
<dbReference type="PROSITE" id="PS50097">
    <property type="entry name" value="BTB"/>
    <property type="match status" value="2"/>
</dbReference>
<dbReference type="AlphaFoldDB" id="A0A8K1FJ57"/>
<dbReference type="PANTHER" id="PTHR45982">
    <property type="entry name" value="REGULATOR OF CHROMOSOME CONDENSATION"/>
    <property type="match status" value="1"/>
</dbReference>
<feature type="coiled-coil region" evidence="4">
    <location>
        <begin position="106"/>
        <end position="133"/>
    </location>
</feature>
<sequence length="1085" mass="121043">MLKLIEGYREQHVSTQDMQVYVGDRLEGIRTDLDAVVSRSLAATESRLEKMIEVYGEQHVSSRDVEVYVDRQLSTMRQELETSLSLSRGHSHSLSETQMQELSGVYSRQQASLDDLRVRVEKQSNQLTELMEATASQPQVTPDQVQQYLDERLIEVEKRLDDTLTRRCEELLSQSEGLMQSRLDAFEQRLGSSWARIVAEEFVLNQENFRQRASRVLHVVTAASVTTVEQHINRYMHKILEHDALLDTTSQEEREPTCPELPRSSSVSTRASSVKQEHSLHYSSSLRGDQELSNDMSLYAWGTNTTQQLGLDDDAKEVFDVSLVTALQGHVLVDFSAGVQHSLAVNEFGEVLAWGRGKDGQLGLGTRGDQVVRHPERVTALDGHIIKKVSCGDTHSIALSSTGEVFMWGLLPETRTVKNDGMFDHASVSLTGLQTEQERDTFSDFMSRLLSGSEELYEAQNLTKHDVDDSETSLAHLGRKKMQTVRHPTFVPRLSVSLAKRKITNIAAGFAHSLAVSSDGVVFSCGYNDNGQLGIGSRRNTADFERVKGLDGYFITQIACGQQHSMACTPINPADPKRSGICFSWGLGILGQLGLGINISWLPMEVNVDKPVVSIAAGSHHSVAATTDGKVYTWGHSEYGQHGAGERYNDLQRGLYYFFPRLQESLDSQGVLVDKVACSSHSTFALSRDGRVFSWGWNAFGILGNGKYQHTVHPQHVMGLKDNVAVHVSAGANHCAVIVRPRGCHYSLQYDKVLADGKFCDIGFKVAGGSQLLKAHQVVLCARSGYLRGLLRVLRSAMPEPEPTNEEDDESSLFVVEEFSDVDIQVFRAFLLFLYTNRVEIASHKRRALLEFATRVCVDELAAECEVVWRKERPLVSELDERQLEMTQFERDMQEMVLSPTFADVEFLWPKRATADEDEETKESEEPVEFERLPAHKAVLSQVDYFHTMFAGGFSEGRVVDDNAASSSSLHQIALQHMPNDGISLSAFKALLTWIYTGSVYLLQQLEPNEMMDLYVAASLMSLNVLANLCEMQLIKILPSLQDDLASLQACVDFATQFDARRLKTLSTRALKTSQGITTTDEFGA</sequence>
<dbReference type="Proteomes" id="UP000794436">
    <property type="component" value="Unassembled WGS sequence"/>
</dbReference>
<dbReference type="Pfam" id="PF25390">
    <property type="entry name" value="WD40_RLD"/>
    <property type="match status" value="1"/>
</dbReference>
<comment type="caution">
    <text evidence="7">The sequence shown here is derived from an EMBL/GenBank/DDBJ whole genome shotgun (WGS) entry which is preliminary data.</text>
</comment>
<dbReference type="Gene3D" id="3.30.710.10">
    <property type="entry name" value="Potassium Channel Kv1.1, Chain A"/>
    <property type="match status" value="2"/>
</dbReference>
<feature type="repeat" description="RCC1" evidence="3">
    <location>
        <begin position="296"/>
        <end position="348"/>
    </location>
</feature>